<dbReference type="Gene3D" id="3.80.10.10">
    <property type="entry name" value="Ribonuclease Inhibitor"/>
    <property type="match status" value="2"/>
</dbReference>
<comment type="caution">
    <text evidence="13">The sequence shown here is derived from an EMBL/GenBank/DDBJ whole genome shotgun (WGS) entry which is preliminary data.</text>
</comment>
<evidence type="ECO:0000256" key="4">
    <source>
        <dbReference type="ARBA" id="ARBA00022614"/>
    </source>
</evidence>
<dbReference type="Pfam" id="PF00560">
    <property type="entry name" value="LRR_1"/>
    <property type="match status" value="3"/>
</dbReference>
<evidence type="ECO:0000256" key="8">
    <source>
        <dbReference type="ARBA" id="ARBA00022989"/>
    </source>
</evidence>
<protein>
    <recommendedName>
        <fullName evidence="12">Leucine-rich repeat-containing N-terminal plant-type domain-containing protein</fullName>
    </recommendedName>
</protein>
<dbReference type="InterPro" id="IPR046956">
    <property type="entry name" value="RLP23-like"/>
</dbReference>
<dbReference type="GO" id="GO:0005886">
    <property type="term" value="C:plasma membrane"/>
    <property type="evidence" value="ECO:0007669"/>
    <property type="project" value="UniProtKB-SubCell"/>
</dbReference>
<dbReference type="SMART" id="SM00369">
    <property type="entry name" value="LRR_TYP"/>
    <property type="match status" value="5"/>
</dbReference>
<evidence type="ECO:0000256" key="6">
    <source>
        <dbReference type="ARBA" id="ARBA00022729"/>
    </source>
</evidence>
<accession>A0A8J5KSK1</accession>
<keyword evidence="5 11" id="KW-0812">Transmembrane</keyword>
<dbReference type="InterPro" id="IPR003591">
    <property type="entry name" value="Leu-rich_rpt_typical-subtyp"/>
</dbReference>
<name>A0A8J5KSK1_ZINOF</name>
<feature type="transmembrane region" description="Helical" evidence="11">
    <location>
        <begin position="28"/>
        <end position="48"/>
    </location>
</feature>
<evidence type="ECO:0000256" key="11">
    <source>
        <dbReference type="SAM" id="Phobius"/>
    </source>
</evidence>
<evidence type="ECO:0000259" key="12">
    <source>
        <dbReference type="Pfam" id="PF08263"/>
    </source>
</evidence>
<evidence type="ECO:0000256" key="10">
    <source>
        <dbReference type="ARBA" id="ARBA00023180"/>
    </source>
</evidence>
<keyword evidence="4" id="KW-0433">Leucine-rich repeat</keyword>
<keyword evidence="9 11" id="KW-0472">Membrane</keyword>
<dbReference type="PRINTS" id="PR00019">
    <property type="entry name" value="LEURICHRPT"/>
</dbReference>
<keyword evidence="10" id="KW-0325">Glycoprotein</keyword>
<keyword evidence="6" id="KW-0732">Signal</keyword>
<reference evidence="13 14" key="1">
    <citation type="submission" date="2020-08" db="EMBL/GenBank/DDBJ databases">
        <title>Plant Genome Project.</title>
        <authorList>
            <person name="Zhang R.-G."/>
        </authorList>
    </citation>
    <scope>NUCLEOTIDE SEQUENCE [LARGE SCALE GENOMIC DNA]</scope>
    <source>
        <tissue evidence="13">Rhizome</tissue>
    </source>
</reference>
<dbReference type="EMBL" id="JACMSC010000014">
    <property type="protein sequence ID" value="KAG6491224.1"/>
    <property type="molecule type" value="Genomic_DNA"/>
</dbReference>
<keyword evidence="7" id="KW-0677">Repeat</keyword>
<dbReference type="PROSITE" id="PS51450">
    <property type="entry name" value="LRR"/>
    <property type="match status" value="1"/>
</dbReference>
<dbReference type="PANTHER" id="PTHR48063">
    <property type="entry name" value="LRR RECEPTOR-LIKE KINASE"/>
    <property type="match status" value="1"/>
</dbReference>
<evidence type="ECO:0000256" key="1">
    <source>
        <dbReference type="ARBA" id="ARBA00004251"/>
    </source>
</evidence>
<evidence type="ECO:0000256" key="7">
    <source>
        <dbReference type="ARBA" id="ARBA00022737"/>
    </source>
</evidence>
<comment type="similarity">
    <text evidence="2">Belongs to the RLP family.</text>
</comment>
<feature type="domain" description="Leucine-rich repeat-containing N-terminal plant-type" evidence="12">
    <location>
        <begin position="59"/>
        <end position="96"/>
    </location>
</feature>
<comment type="subcellular location">
    <subcellularLocation>
        <location evidence="1">Cell membrane</location>
        <topology evidence="1">Single-pass type I membrane protein</topology>
    </subcellularLocation>
</comment>
<evidence type="ECO:0000256" key="3">
    <source>
        <dbReference type="ARBA" id="ARBA00022475"/>
    </source>
</evidence>
<dbReference type="FunFam" id="3.80.10.10:FF:000111">
    <property type="entry name" value="LRR receptor-like serine/threonine-protein kinase ERECTA"/>
    <property type="match status" value="1"/>
</dbReference>
<dbReference type="Pfam" id="PF08263">
    <property type="entry name" value="LRRNT_2"/>
    <property type="match status" value="1"/>
</dbReference>
<keyword evidence="14" id="KW-1185">Reference proteome</keyword>
<dbReference type="InterPro" id="IPR032675">
    <property type="entry name" value="LRR_dom_sf"/>
</dbReference>
<dbReference type="AlphaFoldDB" id="A0A8J5KSK1"/>
<dbReference type="InterPro" id="IPR001611">
    <property type="entry name" value="Leu-rich_rpt"/>
</dbReference>
<feature type="transmembrane region" description="Helical" evidence="11">
    <location>
        <begin position="478"/>
        <end position="501"/>
    </location>
</feature>
<evidence type="ECO:0000313" key="13">
    <source>
        <dbReference type="EMBL" id="KAG6491224.1"/>
    </source>
</evidence>
<dbReference type="Pfam" id="PF13855">
    <property type="entry name" value="LRR_8"/>
    <property type="match status" value="1"/>
</dbReference>
<gene>
    <name evidence="13" type="ORF">ZIOFF_052560</name>
</gene>
<sequence length="534" mass="60326">MATAWRRSTLCFREPWPPHHPQHYRSCYYLRLVLLISLAILLMEVAGVEGRVSSKGCLDRERDALLLYKAAIKDPSGRLSSWRAQVDCCAWTGVVCHNTTGSVRVAELNLENPNAYQDDNWWETALRGELLHPSLLSLTHLRNLSLSCNDFEGTQIPPLVGSLHKLRYLDLSDSNFSGTIPPHLGNLTNLRYLVLYAYHYRYSATIFHSLDWLSRLSSLIYLDMSALDLSAVSHNWLSAVNIWQRLRILRLSSNMLNGNIDSQLGYLRDLQIIDFANNKLSGTIPHSFGNFSTMISTSVELLPSFNVPIEILEATNIYSGSESITLVTKGDQLMFSSILYLVKSIDLSNNELTYEIPEELGYLVGLHTLNLSRNYFKGKIPDSIGKMSSLETLDLSFNNLSGIIPQSLSQLNALSHLNLSYNNLSGSIPYGNQLQTLDDASIYIGNPFLCGDLVNKSCFHGNHTNAKSEENVILSPMLSIYLSSTLGYLVGLWSVFVLLLFKKRWRYSYFQKVDEIYDKVYVAIKIRLNRAVNE</sequence>
<dbReference type="Proteomes" id="UP000734854">
    <property type="component" value="Unassembled WGS sequence"/>
</dbReference>
<keyword evidence="3" id="KW-1003">Cell membrane</keyword>
<evidence type="ECO:0000313" key="14">
    <source>
        <dbReference type="Proteomes" id="UP000734854"/>
    </source>
</evidence>
<evidence type="ECO:0000256" key="5">
    <source>
        <dbReference type="ARBA" id="ARBA00022692"/>
    </source>
</evidence>
<dbReference type="SUPFAM" id="SSF52058">
    <property type="entry name" value="L domain-like"/>
    <property type="match status" value="1"/>
</dbReference>
<organism evidence="13 14">
    <name type="scientific">Zingiber officinale</name>
    <name type="common">Ginger</name>
    <name type="synonym">Amomum zingiber</name>
    <dbReference type="NCBI Taxonomy" id="94328"/>
    <lineage>
        <taxon>Eukaryota</taxon>
        <taxon>Viridiplantae</taxon>
        <taxon>Streptophyta</taxon>
        <taxon>Embryophyta</taxon>
        <taxon>Tracheophyta</taxon>
        <taxon>Spermatophyta</taxon>
        <taxon>Magnoliopsida</taxon>
        <taxon>Liliopsida</taxon>
        <taxon>Zingiberales</taxon>
        <taxon>Zingiberaceae</taxon>
        <taxon>Zingiber</taxon>
    </lineage>
</organism>
<evidence type="ECO:0000256" key="9">
    <source>
        <dbReference type="ARBA" id="ARBA00023136"/>
    </source>
</evidence>
<keyword evidence="8 11" id="KW-1133">Transmembrane helix</keyword>
<dbReference type="PANTHER" id="PTHR48063:SF90">
    <property type="entry name" value="OS11G0565920 PROTEIN"/>
    <property type="match status" value="1"/>
</dbReference>
<dbReference type="InterPro" id="IPR013210">
    <property type="entry name" value="LRR_N_plant-typ"/>
</dbReference>
<evidence type="ECO:0000256" key="2">
    <source>
        <dbReference type="ARBA" id="ARBA00009592"/>
    </source>
</evidence>
<proteinExistence type="inferred from homology"/>